<reference evidence="3" key="1">
    <citation type="submission" date="2023-10" db="EMBL/GenBank/DDBJ databases">
        <title>Genome assemblies of two species of porcelain crab, Petrolisthes cinctipes and Petrolisthes manimaculis (Anomura: Porcellanidae).</title>
        <authorList>
            <person name="Angst P."/>
        </authorList>
    </citation>
    <scope>NUCLEOTIDE SEQUENCE</scope>
    <source>
        <strain evidence="3">PB745_01</strain>
        <tissue evidence="3">Gill</tissue>
    </source>
</reference>
<feature type="compositionally biased region" description="Pro residues" evidence="1">
    <location>
        <begin position="64"/>
        <end position="78"/>
    </location>
</feature>
<keyword evidence="2" id="KW-1133">Transmembrane helix</keyword>
<evidence type="ECO:0000256" key="1">
    <source>
        <dbReference type="SAM" id="MobiDB-lite"/>
    </source>
</evidence>
<comment type="caution">
    <text evidence="3">The sequence shown here is derived from an EMBL/GenBank/DDBJ whole genome shotgun (WGS) entry which is preliminary data.</text>
</comment>
<feature type="transmembrane region" description="Helical" evidence="2">
    <location>
        <begin position="141"/>
        <end position="159"/>
    </location>
</feature>
<gene>
    <name evidence="3" type="ORF">Pcinc_025941</name>
</gene>
<keyword evidence="4" id="KW-1185">Reference proteome</keyword>
<name>A0AAE1F886_PETCI</name>
<evidence type="ECO:0000313" key="3">
    <source>
        <dbReference type="EMBL" id="KAK3868685.1"/>
    </source>
</evidence>
<keyword evidence="2" id="KW-0472">Membrane</keyword>
<protein>
    <submittedName>
        <fullName evidence="3">Uncharacterized protein</fullName>
    </submittedName>
</protein>
<dbReference type="Proteomes" id="UP001286313">
    <property type="component" value="Unassembled WGS sequence"/>
</dbReference>
<evidence type="ECO:0000313" key="4">
    <source>
        <dbReference type="Proteomes" id="UP001286313"/>
    </source>
</evidence>
<feature type="compositionally biased region" description="Low complexity" evidence="1">
    <location>
        <begin position="45"/>
        <end position="63"/>
    </location>
</feature>
<evidence type="ECO:0000256" key="2">
    <source>
        <dbReference type="SAM" id="Phobius"/>
    </source>
</evidence>
<feature type="compositionally biased region" description="Pro residues" evidence="1">
    <location>
        <begin position="24"/>
        <end position="33"/>
    </location>
</feature>
<feature type="region of interest" description="Disordered" evidence="1">
    <location>
        <begin position="21"/>
        <end position="94"/>
    </location>
</feature>
<dbReference type="AlphaFoldDB" id="A0AAE1F886"/>
<sequence>MFQFELSYVFLDSILKKMEGNVPPSSPTSPDLPPSYEEATSQNHQNQFSSKQQHLQQSLSQHFNPPPAYTHPSAPPTIQPTVPAGPSRAAPNLNQNDGQLRVYQVYSGTTSADTRVDLPTSQSRHVPDHPSTCCGSCSKCLIITAVGIIMFIILVKMIIEFGM</sequence>
<accession>A0AAE1F886</accession>
<organism evidence="3 4">
    <name type="scientific">Petrolisthes cinctipes</name>
    <name type="common">Flat porcelain crab</name>
    <dbReference type="NCBI Taxonomy" id="88211"/>
    <lineage>
        <taxon>Eukaryota</taxon>
        <taxon>Metazoa</taxon>
        <taxon>Ecdysozoa</taxon>
        <taxon>Arthropoda</taxon>
        <taxon>Crustacea</taxon>
        <taxon>Multicrustacea</taxon>
        <taxon>Malacostraca</taxon>
        <taxon>Eumalacostraca</taxon>
        <taxon>Eucarida</taxon>
        <taxon>Decapoda</taxon>
        <taxon>Pleocyemata</taxon>
        <taxon>Anomura</taxon>
        <taxon>Galatheoidea</taxon>
        <taxon>Porcellanidae</taxon>
        <taxon>Petrolisthes</taxon>
    </lineage>
</organism>
<proteinExistence type="predicted"/>
<keyword evidence="2" id="KW-0812">Transmembrane</keyword>
<dbReference type="EMBL" id="JAWQEG010002958">
    <property type="protein sequence ID" value="KAK3868685.1"/>
    <property type="molecule type" value="Genomic_DNA"/>
</dbReference>